<evidence type="ECO:0000256" key="6">
    <source>
        <dbReference type="SAM" id="Phobius"/>
    </source>
</evidence>
<sequence length="659" mass="77850">MKKLIWLFALLTFAYSATSTDMKSTSVDPYKKIKYFKLDNGLQVYLLSDEKAVNTQISLKVKVGYGVENDENYGITHLVEHMVFRDQRVPHHDYLDYIKDKGGTYVNGYTRRYETGYLATIDSNRSYWIAETFADMVFDKNVTDDDIRVEKGALQTEIGEFRWYHKLLWDIGKFFKTITPPDDDIFTQDFALKKEPELPAKYKAQLNNKEFTLPKLMAHYDKYYYPANMILTIVGNFDTDTMRHLIEKRYGAIKKRGREYAKKPAENPKLNHKPYRRFYNGLGENSAYIGAKYIIDDYKKYLILDIYSANLAERLQQHMRNKNGKTYSVNPYEFSDRKASVTAVTFDSLHGRFQENIDIVNKTILNDIKDLNDSTIDDALKSYEEKYYKSIEHDSASLVSLVDMAQYLREDHNITDKSSYDLFKSITHQEIRDTIAKVFKPENRYTLIYRDYYLFPMEMLVISLLSMILFFYIYIRVYRIGLKNQKILYTHRDVVMYRRVSNRLFGFWILLITAIISNIVWEWIKYIISDTIMDDPNYLTTLDVPYSYIATILDPIGYLILFVIIYYNFWRYYARIDITKEHIIAIGNRVIIIPKDKIESISVVPWRIGLYRSTIGSSLLFWKPLVEIGLSDGSRYYIRASQADHLREDLTKWLKEDRA</sequence>
<evidence type="ECO:0000259" key="7">
    <source>
        <dbReference type="Pfam" id="PF00675"/>
    </source>
</evidence>
<dbReference type="InterPro" id="IPR011765">
    <property type="entry name" value="Pept_M16_N"/>
</dbReference>
<keyword evidence="2" id="KW-0645">Protease</keyword>
<feature type="domain" description="Peptidase M16 N-terminal" evidence="7">
    <location>
        <begin position="45"/>
        <end position="165"/>
    </location>
</feature>
<keyword evidence="3" id="KW-0378">Hydrolase</keyword>
<organism evidence="9">
    <name type="scientific">hydrothermal vent metagenome</name>
    <dbReference type="NCBI Taxonomy" id="652676"/>
    <lineage>
        <taxon>unclassified sequences</taxon>
        <taxon>metagenomes</taxon>
        <taxon>ecological metagenomes</taxon>
    </lineage>
</organism>
<keyword evidence="6" id="KW-0812">Transmembrane</keyword>
<evidence type="ECO:0000256" key="1">
    <source>
        <dbReference type="ARBA" id="ARBA00007261"/>
    </source>
</evidence>
<dbReference type="InterPro" id="IPR011249">
    <property type="entry name" value="Metalloenz_LuxS/M16"/>
</dbReference>
<protein>
    <submittedName>
        <fullName evidence="9">FIG007959: peptidase, M16 family</fullName>
    </submittedName>
</protein>
<keyword evidence="4" id="KW-0862">Zinc</keyword>
<keyword evidence="5" id="KW-0482">Metalloprotease</keyword>
<feature type="transmembrane region" description="Helical" evidence="6">
    <location>
        <begin position="505"/>
        <end position="528"/>
    </location>
</feature>
<dbReference type="Pfam" id="PF05193">
    <property type="entry name" value="Peptidase_M16_C"/>
    <property type="match status" value="1"/>
</dbReference>
<accession>A0A1W1C4K5</accession>
<proteinExistence type="inferred from homology"/>
<dbReference type="SUPFAM" id="SSF63411">
    <property type="entry name" value="LuxS/MPP-like metallohydrolase"/>
    <property type="match status" value="2"/>
</dbReference>
<dbReference type="InterPro" id="IPR050626">
    <property type="entry name" value="Peptidase_M16"/>
</dbReference>
<comment type="similarity">
    <text evidence="1">Belongs to the peptidase M16 family.</text>
</comment>
<evidence type="ECO:0000259" key="8">
    <source>
        <dbReference type="Pfam" id="PF05193"/>
    </source>
</evidence>
<evidence type="ECO:0000256" key="5">
    <source>
        <dbReference type="ARBA" id="ARBA00023049"/>
    </source>
</evidence>
<gene>
    <name evidence="9" type="ORF">MNB_SV-6-1891</name>
</gene>
<feature type="transmembrane region" description="Helical" evidence="6">
    <location>
        <begin position="452"/>
        <end position="475"/>
    </location>
</feature>
<dbReference type="GO" id="GO:0008237">
    <property type="term" value="F:metallopeptidase activity"/>
    <property type="evidence" value="ECO:0007669"/>
    <property type="project" value="UniProtKB-KW"/>
</dbReference>
<dbReference type="GO" id="GO:0006508">
    <property type="term" value="P:proteolysis"/>
    <property type="evidence" value="ECO:0007669"/>
    <property type="project" value="UniProtKB-KW"/>
</dbReference>
<dbReference type="GO" id="GO:0046872">
    <property type="term" value="F:metal ion binding"/>
    <property type="evidence" value="ECO:0007669"/>
    <property type="project" value="InterPro"/>
</dbReference>
<dbReference type="Pfam" id="PF00675">
    <property type="entry name" value="Peptidase_M16"/>
    <property type="match status" value="1"/>
</dbReference>
<keyword evidence="6" id="KW-1133">Transmembrane helix</keyword>
<dbReference type="EMBL" id="FPHC01000061">
    <property type="protein sequence ID" value="SFV60778.1"/>
    <property type="molecule type" value="Genomic_DNA"/>
</dbReference>
<dbReference type="InterPro" id="IPR007863">
    <property type="entry name" value="Peptidase_M16_C"/>
</dbReference>
<dbReference type="PANTHER" id="PTHR43690:SF17">
    <property type="entry name" value="PROTEIN YHJJ"/>
    <property type="match status" value="1"/>
</dbReference>
<dbReference type="AlphaFoldDB" id="A0A1W1C4K5"/>
<keyword evidence="6" id="KW-0472">Membrane</keyword>
<feature type="domain" description="Peptidase M16 C-terminal" evidence="8">
    <location>
        <begin position="211"/>
        <end position="379"/>
    </location>
</feature>
<reference evidence="9" key="1">
    <citation type="submission" date="2016-10" db="EMBL/GenBank/DDBJ databases">
        <authorList>
            <person name="de Groot N.N."/>
        </authorList>
    </citation>
    <scope>NUCLEOTIDE SEQUENCE</scope>
</reference>
<evidence type="ECO:0000313" key="9">
    <source>
        <dbReference type="EMBL" id="SFV60778.1"/>
    </source>
</evidence>
<feature type="transmembrane region" description="Helical" evidence="6">
    <location>
        <begin position="548"/>
        <end position="570"/>
    </location>
</feature>
<dbReference type="PANTHER" id="PTHR43690">
    <property type="entry name" value="NARDILYSIN"/>
    <property type="match status" value="1"/>
</dbReference>
<evidence type="ECO:0000256" key="3">
    <source>
        <dbReference type="ARBA" id="ARBA00022801"/>
    </source>
</evidence>
<dbReference type="Gene3D" id="3.30.830.10">
    <property type="entry name" value="Metalloenzyme, LuxS/M16 peptidase-like"/>
    <property type="match status" value="2"/>
</dbReference>
<name>A0A1W1C4K5_9ZZZZ</name>
<evidence type="ECO:0000256" key="4">
    <source>
        <dbReference type="ARBA" id="ARBA00022833"/>
    </source>
</evidence>
<evidence type="ECO:0000256" key="2">
    <source>
        <dbReference type="ARBA" id="ARBA00022670"/>
    </source>
</evidence>